<name>A0ABR7GEW3_9FIRM</name>
<dbReference type="Proteomes" id="UP000643810">
    <property type="component" value="Unassembled WGS sequence"/>
</dbReference>
<comment type="caution">
    <text evidence="1">The sequence shown here is derived from an EMBL/GenBank/DDBJ whole genome shotgun (WGS) entry which is preliminary data.</text>
</comment>
<evidence type="ECO:0000313" key="2">
    <source>
        <dbReference type="Proteomes" id="UP000643810"/>
    </source>
</evidence>
<dbReference type="RefSeq" id="WP_186853675.1">
    <property type="nucleotide sequence ID" value="NZ_JACOPG010000001.1"/>
</dbReference>
<reference evidence="1 2" key="1">
    <citation type="submission" date="2020-08" db="EMBL/GenBank/DDBJ databases">
        <title>Genome public.</title>
        <authorList>
            <person name="Liu C."/>
            <person name="Sun Q."/>
        </authorList>
    </citation>
    <scope>NUCLEOTIDE SEQUENCE [LARGE SCALE GENOMIC DNA]</scope>
    <source>
        <strain evidence="1 2">NSJ-9</strain>
    </source>
</reference>
<organism evidence="1 2">
    <name type="scientific">Roseburia lenta</name>
    <dbReference type="NCBI Taxonomy" id="2763061"/>
    <lineage>
        <taxon>Bacteria</taxon>
        <taxon>Bacillati</taxon>
        <taxon>Bacillota</taxon>
        <taxon>Clostridia</taxon>
        <taxon>Lachnospirales</taxon>
        <taxon>Lachnospiraceae</taxon>
        <taxon>Roseburia</taxon>
    </lineage>
</organism>
<keyword evidence="2" id="KW-1185">Reference proteome</keyword>
<dbReference type="EMBL" id="JACOPG010000001">
    <property type="protein sequence ID" value="MBC5685330.1"/>
    <property type="molecule type" value="Genomic_DNA"/>
</dbReference>
<gene>
    <name evidence="1" type="ORF">H8R94_01650</name>
</gene>
<accession>A0ABR7GEW3</accession>
<protein>
    <submittedName>
        <fullName evidence="1">Uncharacterized protein</fullName>
    </submittedName>
</protein>
<sequence length="115" mass="13581">MEQKQEVITPDIDLSAVSSKTDLDPFLIENEIDNYLMDHNIFCDNAVALNYKYEDLDTADVIYDIFFQLDDQDKTILTLAYGKDEKSGKRHVEIKPCMYSREEIKDEVWYEEEKQ</sequence>
<proteinExistence type="predicted"/>
<evidence type="ECO:0000313" key="1">
    <source>
        <dbReference type="EMBL" id="MBC5685330.1"/>
    </source>
</evidence>